<keyword evidence="3" id="KW-1185">Reference proteome</keyword>
<dbReference type="PANTHER" id="PTHR36407:SF1">
    <property type="entry name" value="MEDIATOR-ASSOCIATED PROTEIN 2"/>
    <property type="match status" value="1"/>
</dbReference>
<dbReference type="InterPro" id="IPR038823">
    <property type="entry name" value="MED2_plant"/>
</dbReference>
<dbReference type="AlphaFoldDB" id="A0A9P0Z3V8"/>
<dbReference type="Proteomes" id="UP001152484">
    <property type="component" value="Unassembled WGS sequence"/>
</dbReference>
<evidence type="ECO:0000313" key="2">
    <source>
        <dbReference type="EMBL" id="CAH9088180.1"/>
    </source>
</evidence>
<gene>
    <name evidence="2" type="ORF">CEURO_LOCUS10385</name>
</gene>
<feature type="region of interest" description="Disordered" evidence="1">
    <location>
        <begin position="1"/>
        <end position="21"/>
    </location>
</feature>
<protein>
    <recommendedName>
        <fullName evidence="4">Mediator-associated protein 2</fullName>
    </recommendedName>
</protein>
<feature type="compositionally biased region" description="Polar residues" evidence="1">
    <location>
        <begin position="131"/>
        <end position="161"/>
    </location>
</feature>
<organism evidence="2 3">
    <name type="scientific">Cuscuta europaea</name>
    <name type="common">European dodder</name>
    <dbReference type="NCBI Taxonomy" id="41803"/>
    <lineage>
        <taxon>Eukaryota</taxon>
        <taxon>Viridiplantae</taxon>
        <taxon>Streptophyta</taxon>
        <taxon>Embryophyta</taxon>
        <taxon>Tracheophyta</taxon>
        <taxon>Spermatophyta</taxon>
        <taxon>Magnoliopsida</taxon>
        <taxon>eudicotyledons</taxon>
        <taxon>Gunneridae</taxon>
        <taxon>Pentapetalae</taxon>
        <taxon>asterids</taxon>
        <taxon>lamiids</taxon>
        <taxon>Solanales</taxon>
        <taxon>Convolvulaceae</taxon>
        <taxon>Cuscuteae</taxon>
        <taxon>Cuscuta</taxon>
        <taxon>Cuscuta subgen. Cuscuta</taxon>
    </lineage>
</organism>
<dbReference type="EMBL" id="CAMAPE010000019">
    <property type="protein sequence ID" value="CAH9088180.1"/>
    <property type="molecule type" value="Genomic_DNA"/>
</dbReference>
<dbReference type="PANTHER" id="PTHR36407">
    <property type="entry name" value="MEDIATOR-ASSOCIATED PROTEIN 2"/>
    <property type="match status" value="1"/>
</dbReference>
<feature type="region of interest" description="Disordered" evidence="1">
    <location>
        <begin position="131"/>
        <end position="229"/>
    </location>
</feature>
<evidence type="ECO:0000313" key="3">
    <source>
        <dbReference type="Proteomes" id="UP001152484"/>
    </source>
</evidence>
<name>A0A9P0Z3V8_CUSEU</name>
<sequence length="229" mass="25049">MGDAGELGYKPPPDFEEDKRDPLVVLNLTDSTELWLMQWPLNHAKDFDGQEVSLELNRDGNLGSFVSPSGKSYDVYSLKAQNPELTVFSPSSEAKVVGKFSRDVSFIHYPEPSEYQKKIKTGLKELAQRSSTITKTASTFHPSSATKSSKQKLLQSTTVYTASAPKSRHKSPSSKSGEQPKSPKERSGSGHPTSADQSLQDSKRANSSITTSGSAGHSQEKKSKKVRNK</sequence>
<accession>A0A9P0Z3V8</accession>
<proteinExistence type="predicted"/>
<reference evidence="2" key="1">
    <citation type="submission" date="2022-07" db="EMBL/GenBank/DDBJ databases">
        <authorList>
            <person name="Macas J."/>
            <person name="Novak P."/>
            <person name="Neumann P."/>
        </authorList>
    </citation>
    <scope>NUCLEOTIDE SEQUENCE</scope>
</reference>
<feature type="compositionally biased region" description="Polar residues" evidence="1">
    <location>
        <begin position="190"/>
        <end position="217"/>
    </location>
</feature>
<dbReference type="OrthoDB" id="1892825at2759"/>
<comment type="caution">
    <text evidence="2">The sequence shown here is derived from an EMBL/GenBank/DDBJ whole genome shotgun (WGS) entry which is preliminary data.</text>
</comment>
<evidence type="ECO:0000256" key="1">
    <source>
        <dbReference type="SAM" id="MobiDB-lite"/>
    </source>
</evidence>
<evidence type="ECO:0008006" key="4">
    <source>
        <dbReference type="Google" id="ProtNLM"/>
    </source>
</evidence>